<name>A0A1Y2IGQ6_TRAC3</name>
<protein>
    <submittedName>
        <fullName evidence="1">Uncharacterized protein</fullName>
    </submittedName>
</protein>
<dbReference type="OrthoDB" id="2748535at2759"/>
<dbReference type="AlphaFoldDB" id="A0A1Y2IGQ6"/>
<accession>A0A1Y2IGQ6</accession>
<dbReference type="EMBL" id="KZ084124">
    <property type="protein sequence ID" value="OSC99813.1"/>
    <property type="molecule type" value="Genomic_DNA"/>
</dbReference>
<sequence length="182" mass="20188">MSSARYLDSVQQLLRDLARSKTPSAAYKEILQIAAAQDDTKSNTSLDYTHIVSEFLHAESKAQRIVLSGAGTTQMVALTPAGVIHYLGQAGGIPNSPRQNKHSSQKAKARADYVFAATTLARIVDLLENREPAILLRDVRRLPRLVRDYLETVTYLEESNQAVVDQINGTQERLDDLVRRVA</sequence>
<evidence type="ECO:0000313" key="1">
    <source>
        <dbReference type="EMBL" id="OSC99813.1"/>
    </source>
</evidence>
<reference evidence="1 2" key="1">
    <citation type="journal article" date="2015" name="Biotechnol. Biofuels">
        <title>Enhanced degradation of softwood versus hardwood by the white-rot fungus Pycnoporus coccineus.</title>
        <authorList>
            <person name="Couturier M."/>
            <person name="Navarro D."/>
            <person name="Chevret D."/>
            <person name="Henrissat B."/>
            <person name="Piumi F."/>
            <person name="Ruiz-Duenas F.J."/>
            <person name="Martinez A.T."/>
            <person name="Grigoriev I.V."/>
            <person name="Riley R."/>
            <person name="Lipzen A."/>
            <person name="Berrin J.G."/>
            <person name="Master E.R."/>
            <person name="Rosso M.N."/>
        </authorList>
    </citation>
    <scope>NUCLEOTIDE SEQUENCE [LARGE SCALE GENOMIC DNA]</scope>
    <source>
        <strain evidence="1 2">BRFM310</strain>
    </source>
</reference>
<proteinExistence type="predicted"/>
<organism evidence="1 2">
    <name type="scientific">Trametes coccinea (strain BRFM310)</name>
    <name type="common">Pycnoporus coccineus</name>
    <dbReference type="NCBI Taxonomy" id="1353009"/>
    <lineage>
        <taxon>Eukaryota</taxon>
        <taxon>Fungi</taxon>
        <taxon>Dikarya</taxon>
        <taxon>Basidiomycota</taxon>
        <taxon>Agaricomycotina</taxon>
        <taxon>Agaricomycetes</taxon>
        <taxon>Polyporales</taxon>
        <taxon>Polyporaceae</taxon>
        <taxon>Trametes</taxon>
    </lineage>
</organism>
<gene>
    <name evidence="1" type="ORF">PYCCODRAFT_1469944</name>
</gene>
<keyword evidence="2" id="KW-1185">Reference proteome</keyword>
<evidence type="ECO:0000313" key="2">
    <source>
        <dbReference type="Proteomes" id="UP000193067"/>
    </source>
</evidence>
<dbReference type="Proteomes" id="UP000193067">
    <property type="component" value="Unassembled WGS sequence"/>
</dbReference>